<protein>
    <submittedName>
        <fullName evidence="2">Toprim-like</fullName>
    </submittedName>
</protein>
<proteinExistence type="predicted"/>
<sequence length="900" mass="102996">MSTAIASSEYRIGAEDIVKALLGDARFNLKERGGYLRGGPCPSCGKNELFTSIEKPWVLKCSRLNKCGWEETTRELLPELFENIAEKYTPTQQEPNKTADAYLGLNRGFDISKLRGMYEQGMFQYPNSPHITPTVRVYMNELRTVWWERLINPLSGRRKANFKGDYKGTAWTPANMKLERGDRCFLVEGFFHNLALLHAGRKAATCWSCNNFPEKFIEQHKGKNIRWTVALDADPAGRKAAKKFAQLIEKMGERCEVLILPSGGKDWDDYHRTGSITGAFIKNCLYYGRLFMSATANEKAYHHYLRHELRYYIIDFDNCMYRVECGEKFQEALETAAAVRRNKEEQEGSEESEEKQNEEMDWRRVVLESPKGWDIFLQHADVSNISNVFPEMLYHEADELLEKEQYYVMRINFPRKAPVIIQLEGSYLSSAQNFAAALLSKTAGGDFSGTNGDFLHLRKRWLNIAQDKSNTTVKYLGYVPSVNAYLFDDAAFYKGKQIKLNNEGYYQIGDRGIRPILKGLNITTDGVFDPSWLENYVKAFHWQGLSLLAFWLGSLFAQQIREEQKSFPFFELTGEPGAGKSTILEFLWKCVGRNGYEGFDILKATAAGQRRAFSQLSNLPIVLIESDRDNGSKDGRVKMFDMDHCKPFYNGRGTGTRGVNNGGNEVYDTIFQGTLVISQNAEVGGSEALLERIVHCHASKDHHSLGTRDLARWFERQTAENVGGFLRCALRAEKKILETYFAAFKHYEEKFGNELENLRILKNHAQIAACGAALGVLFPQMTRQRVDTLANYLLERAKIREGRIGQDHPIVKEFWDVYYYLNEEAETKKEGFLNHSTDVAVIAISIPQFISVARDEGFFFQRNLLIEHLPTSQRHVLLSKSVSRKSRWTGKTIRRWEFVA</sequence>
<keyword evidence="3" id="KW-1185">Reference proteome</keyword>
<evidence type="ECO:0000256" key="1">
    <source>
        <dbReference type="SAM" id="MobiDB-lite"/>
    </source>
</evidence>
<organism evidence="2 3">
    <name type="scientific">Halodesulfovibrio marinisediminis DSM 17456</name>
    <dbReference type="NCBI Taxonomy" id="1121457"/>
    <lineage>
        <taxon>Bacteria</taxon>
        <taxon>Pseudomonadati</taxon>
        <taxon>Thermodesulfobacteriota</taxon>
        <taxon>Desulfovibrionia</taxon>
        <taxon>Desulfovibrionales</taxon>
        <taxon>Desulfovibrionaceae</taxon>
        <taxon>Halodesulfovibrio</taxon>
    </lineage>
</organism>
<evidence type="ECO:0000313" key="3">
    <source>
        <dbReference type="Proteomes" id="UP000184694"/>
    </source>
</evidence>
<dbReference type="EMBL" id="FSRG01000003">
    <property type="protein sequence ID" value="SIN72502.1"/>
    <property type="molecule type" value="Genomic_DNA"/>
</dbReference>
<name>A0A1N6DNX8_9BACT</name>
<dbReference type="PANTHER" id="PTHR30313:SF2">
    <property type="entry name" value="DNA PRIMASE"/>
    <property type="match status" value="1"/>
</dbReference>
<reference evidence="3" key="1">
    <citation type="submission" date="2016-11" db="EMBL/GenBank/DDBJ databases">
        <authorList>
            <person name="Varghese N."/>
            <person name="Submissions S."/>
        </authorList>
    </citation>
    <scope>NUCLEOTIDE SEQUENCE [LARGE SCALE GENOMIC DNA]</scope>
    <source>
        <strain evidence="3">DSM 17456</strain>
    </source>
</reference>
<dbReference type="InterPro" id="IPR034154">
    <property type="entry name" value="TOPRIM_DnaG/twinkle"/>
</dbReference>
<dbReference type="Proteomes" id="UP000184694">
    <property type="component" value="Unassembled WGS sequence"/>
</dbReference>
<dbReference type="OrthoDB" id="5618772at2"/>
<dbReference type="PANTHER" id="PTHR30313">
    <property type="entry name" value="DNA PRIMASE"/>
    <property type="match status" value="1"/>
</dbReference>
<dbReference type="Pfam" id="PF13155">
    <property type="entry name" value="Toprim_2"/>
    <property type="match status" value="1"/>
</dbReference>
<dbReference type="GO" id="GO:0005737">
    <property type="term" value="C:cytoplasm"/>
    <property type="evidence" value="ECO:0007669"/>
    <property type="project" value="TreeGrafter"/>
</dbReference>
<feature type="region of interest" description="Disordered" evidence="1">
    <location>
        <begin position="340"/>
        <end position="361"/>
    </location>
</feature>
<dbReference type="InterPro" id="IPR050219">
    <property type="entry name" value="DnaG_primase"/>
</dbReference>
<evidence type="ECO:0000313" key="2">
    <source>
        <dbReference type="EMBL" id="SIN72502.1"/>
    </source>
</evidence>
<dbReference type="SUPFAM" id="SSF56731">
    <property type="entry name" value="DNA primase core"/>
    <property type="match status" value="1"/>
</dbReference>
<gene>
    <name evidence="2" type="ORF">SAMN02745161_0357</name>
</gene>
<dbReference type="CDD" id="cd01029">
    <property type="entry name" value="TOPRIM_primases"/>
    <property type="match status" value="1"/>
</dbReference>
<dbReference type="GO" id="GO:0006269">
    <property type="term" value="P:DNA replication, synthesis of primer"/>
    <property type="evidence" value="ECO:0007669"/>
    <property type="project" value="TreeGrafter"/>
</dbReference>
<dbReference type="STRING" id="1121457.SAMN02745161_0357"/>
<dbReference type="RefSeq" id="WP_074215244.1">
    <property type="nucleotide sequence ID" value="NZ_FSRG01000003.1"/>
</dbReference>
<dbReference type="Gene3D" id="3.40.1360.10">
    <property type="match status" value="1"/>
</dbReference>
<dbReference type="AlphaFoldDB" id="A0A1N6DNX8"/>
<accession>A0A1N6DNX8</accession>